<comment type="caution">
    <text evidence="3">The sequence shown here is derived from an EMBL/GenBank/DDBJ whole genome shotgun (WGS) entry which is preliminary data.</text>
</comment>
<keyword evidence="2" id="KW-1133">Transmembrane helix</keyword>
<evidence type="ECO:0000256" key="1">
    <source>
        <dbReference type="SAM" id="MobiDB-lite"/>
    </source>
</evidence>
<accession>A0ABW2HTK5</accession>
<keyword evidence="2" id="KW-0472">Membrane</keyword>
<evidence type="ECO:0000256" key="2">
    <source>
        <dbReference type="SAM" id="Phobius"/>
    </source>
</evidence>
<reference evidence="4" key="1">
    <citation type="journal article" date="2019" name="Int. J. Syst. Evol. Microbiol.">
        <title>The Global Catalogue of Microorganisms (GCM) 10K type strain sequencing project: providing services to taxonomists for standard genome sequencing and annotation.</title>
        <authorList>
            <consortium name="The Broad Institute Genomics Platform"/>
            <consortium name="The Broad Institute Genome Sequencing Center for Infectious Disease"/>
            <person name="Wu L."/>
            <person name="Ma J."/>
        </authorList>
    </citation>
    <scope>NUCLEOTIDE SEQUENCE [LARGE SCALE GENOMIC DNA]</scope>
    <source>
        <strain evidence="4">XZYJT-10</strain>
    </source>
</reference>
<keyword evidence="4" id="KW-1185">Reference proteome</keyword>
<gene>
    <name evidence="3" type="ORF">ACFQS1_21230</name>
</gene>
<name>A0ABW2HTK5_9ACTN</name>
<evidence type="ECO:0008006" key="5">
    <source>
        <dbReference type="Google" id="ProtNLM"/>
    </source>
</evidence>
<dbReference type="RefSeq" id="WP_378970964.1">
    <property type="nucleotide sequence ID" value="NZ_JBHTBJ010000015.1"/>
</dbReference>
<dbReference type="PROSITE" id="PS51257">
    <property type="entry name" value="PROKAR_LIPOPROTEIN"/>
    <property type="match status" value="1"/>
</dbReference>
<evidence type="ECO:0000313" key="3">
    <source>
        <dbReference type="EMBL" id="MFC7276522.1"/>
    </source>
</evidence>
<protein>
    <recommendedName>
        <fullName evidence="5">DNA-binding transcriptional regulator of glucitol operon</fullName>
    </recommendedName>
</protein>
<evidence type="ECO:0000313" key="4">
    <source>
        <dbReference type="Proteomes" id="UP001596548"/>
    </source>
</evidence>
<sequence length="142" mass="15926">MKGLWTPAWIARHVLALVAIAGCLGLGWWQFSRASGGNTLSWGYTFEWPVFAGFFAFLWYREVQLARKPPRPADEEPDDEPERLPGSPVTVGRPVRVAIDAPPAEDDPELAAYNDYLAWLAAHPGARPADYPRHQSKQRSKK</sequence>
<keyword evidence="2" id="KW-0812">Transmembrane</keyword>
<feature type="transmembrane region" description="Helical" evidence="2">
    <location>
        <begin position="9"/>
        <end position="29"/>
    </location>
</feature>
<feature type="transmembrane region" description="Helical" evidence="2">
    <location>
        <begin position="41"/>
        <end position="60"/>
    </location>
</feature>
<proteinExistence type="predicted"/>
<organism evidence="3 4">
    <name type="scientific">Paractinoplanes rhizophilus</name>
    <dbReference type="NCBI Taxonomy" id="1416877"/>
    <lineage>
        <taxon>Bacteria</taxon>
        <taxon>Bacillati</taxon>
        <taxon>Actinomycetota</taxon>
        <taxon>Actinomycetes</taxon>
        <taxon>Micromonosporales</taxon>
        <taxon>Micromonosporaceae</taxon>
        <taxon>Paractinoplanes</taxon>
    </lineage>
</organism>
<dbReference type="EMBL" id="JBHTBJ010000015">
    <property type="protein sequence ID" value="MFC7276522.1"/>
    <property type="molecule type" value="Genomic_DNA"/>
</dbReference>
<feature type="region of interest" description="Disordered" evidence="1">
    <location>
        <begin position="69"/>
        <end position="93"/>
    </location>
</feature>
<dbReference type="Proteomes" id="UP001596548">
    <property type="component" value="Unassembled WGS sequence"/>
</dbReference>